<feature type="transmembrane region" description="Helical" evidence="1">
    <location>
        <begin position="20"/>
        <end position="47"/>
    </location>
</feature>
<sequence length="82" mass="9234">MTVQHEVTTKKYNRNCLTGFILGFVSIFLAFIGMIPILALVFSIIGLSKFNPEVNKGRWQSIVGLILGILYTLVYLNNYGHI</sequence>
<keyword evidence="1" id="KW-0472">Membrane</keyword>
<proteinExistence type="predicted"/>
<feature type="transmembrane region" description="Helical" evidence="1">
    <location>
        <begin position="59"/>
        <end position="76"/>
    </location>
</feature>
<dbReference type="Proteomes" id="UP001309448">
    <property type="component" value="Unassembled WGS sequence"/>
</dbReference>
<keyword evidence="1" id="KW-0812">Transmembrane</keyword>
<comment type="caution">
    <text evidence="2">The sequence shown here is derived from an EMBL/GenBank/DDBJ whole genome shotgun (WGS) entry which is preliminary data.</text>
</comment>
<keyword evidence="1" id="KW-1133">Transmembrane helix</keyword>
<reference evidence="2 3" key="1">
    <citation type="submission" date="2023-03" db="EMBL/GenBank/DDBJ databases">
        <title>Bacillus Genome Sequencing.</title>
        <authorList>
            <person name="Dunlap C."/>
        </authorList>
    </citation>
    <scope>NUCLEOTIDE SEQUENCE [LARGE SCALE GENOMIC DNA]</scope>
    <source>
        <strain evidence="2 3">B-615</strain>
    </source>
</reference>
<evidence type="ECO:0000313" key="2">
    <source>
        <dbReference type="EMBL" id="MED1565725.1"/>
    </source>
</evidence>
<evidence type="ECO:0000313" key="3">
    <source>
        <dbReference type="Proteomes" id="UP001309448"/>
    </source>
</evidence>
<gene>
    <name evidence="2" type="ORF">P4U88_07150</name>
</gene>
<keyword evidence="3" id="KW-1185">Reference proteome</keyword>
<dbReference type="RefSeq" id="WP_327919538.1">
    <property type="nucleotide sequence ID" value="NZ_JARMDB010000006.1"/>
</dbReference>
<dbReference type="EMBL" id="JARMDB010000006">
    <property type="protein sequence ID" value="MED1565725.1"/>
    <property type="molecule type" value="Genomic_DNA"/>
</dbReference>
<accession>A0ABU6MTA8</accession>
<name>A0ABU6MTA8_9BACI</name>
<protein>
    <recommendedName>
        <fullName evidence="4">DUF4190 domain-containing protein</fullName>
    </recommendedName>
</protein>
<evidence type="ECO:0000256" key="1">
    <source>
        <dbReference type="SAM" id="Phobius"/>
    </source>
</evidence>
<organism evidence="2 3">
    <name type="scientific">Bacillus paramycoides</name>
    <dbReference type="NCBI Taxonomy" id="2026194"/>
    <lineage>
        <taxon>Bacteria</taxon>
        <taxon>Bacillati</taxon>
        <taxon>Bacillota</taxon>
        <taxon>Bacilli</taxon>
        <taxon>Bacillales</taxon>
        <taxon>Bacillaceae</taxon>
        <taxon>Bacillus</taxon>
        <taxon>Bacillus cereus group</taxon>
    </lineage>
</organism>
<evidence type="ECO:0008006" key="4">
    <source>
        <dbReference type="Google" id="ProtNLM"/>
    </source>
</evidence>